<dbReference type="Gene3D" id="1.20.58.760">
    <property type="entry name" value="Peptidase M41"/>
    <property type="match status" value="1"/>
</dbReference>
<keyword evidence="4 13" id="KW-0812">Transmembrane</keyword>
<dbReference type="Gene3D" id="1.10.8.60">
    <property type="match status" value="1"/>
</dbReference>
<dbReference type="Gene3D" id="3.40.50.300">
    <property type="entry name" value="P-loop containing nucleotide triphosphate hydrolases"/>
    <property type="match status" value="1"/>
</dbReference>
<dbReference type="HAMAP" id="MF_01458">
    <property type="entry name" value="FtsH"/>
    <property type="match status" value="1"/>
</dbReference>
<evidence type="ECO:0000313" key="17">
    <source>
        <dbReference type="EMBL" id="MEI5909512.1"/>
    </source>
</evidence>
<evidence type="ECO:0000256" key="1">
    <source>
        <dbReference type="ARBA" id="ARBA00004370"/>
    </source>
</evidence>
<evidence type="ECO:0000256" key="7">
    <source>
        <dbReference type="ARBA" id="ARBA00022801"/>
    </source>
</evidence>
<sequence>MSRIFRNTIFYLLIFLVIIGVVSYFSNNAEPTNNITNSEFLTQLEEGKVESFTIQPERGVYEVRGQLEGYKSDEYFLTNVVGATGVIDQIFTLADNNNVNVETLKAKETSGWVSFFTTIIPFVIIFILFFFLLNQAQGGGSRVMNFGKSKAKLYSEEKKKVRFKDVAGADEEKAELVEVVEFLKDPRKFAEVGARIPKGVLLVGPPGTGKTLLARAVAGEAGVPFFSISGSDFVEMFVGVGASRVRDLFENAKKNAPCIIFIDEIDAVGRQRGAGLGGGHDEREQTLNQLLVEMDGFGANEGIIIVAATNRPDILDPALLRPGRFDRQITVDRPDVNGREAVLKVHARNKPLDDNVDLNAIAMRTPGFSGADLENLLNEAALVAARQNKKLIDMTDIDEATDRVIAGPAKKTRVISKKERNIVAFHEAGHTVIGLVLDEAEMVHKVTIVPRGQAGGYAVMLPKEDRYFMTKPELLDKIVGLLGGRVAEEITFGEASTGAHNDFQRATGIARRMVTEFGMSEKLGPLQFGSSQGGQVFLGRDINNEQNYSDAIAHDIDLEIQRIIKESYERAKTILTENRDKLELVANTLLEVETLDAGQIKHLIDHGKLPERKQPSSSQSGETDQVKVNIQKKEETDNTSETKE</sequence>
<dbReference type="NCBIfam" id="TIGR01241">
    <property type="entry name" value="FtsH_fam"/>
    <property type="match status" value="1"/>
</dbReference>
<evidence type="ECO:0000256" key="15">
    <source>
        <dbReference type="SAM" id="MobiDB-lite"/>
    </source>
</evidence>
<dbReference type="InterPro" id="IPR000642">
    <property type="entry name" value="Peptidase_M41"/>
</dbReference>
<keyword evidence="5 13" id="KW-0479">Metal-binding</keyword>
<proteinExistence type="inferred from homology"/>
<feature type="transmembrane region" description="Helical" evidence="13">
    <location>
        <begin position="112"/>
        <end position="133"/>
    </location>
</feature>
<dbReference type="Pfam" id="PF00004">
    <property type="entry name" value="AAA"/>
    <property type="match status" value="1"/>
</dbReference>
<dbReference type="InterPro" id="IPR037219">
    <property type="entry name" value="Peptidase_M41-like"/>
</dbReference>
<evidence type="ECO:0000256" key="14">
    <source>
        <dbReference type="RuleBase" id="RU003651"/>
    </source>
</evidence>
<dbReference type="EMBL" id="JBBAXC010000028">
    <property type="protein sequence ID" value="MEI5909512.1"/>
    <property type="molecule type" value="Genomic_DNA"/>
</dbReference>
<dbReference type="SUPFAM" id="SSF140990">
    <property type="entry name" value="FtsH protease domain-like"/>
    <property type="match status" value="1"/>
</dbReference>
<dbReference type="InterPro" id="IPR003959">
    <property type="entry name" value="ATPase_AAA_core"/>
</dbReference>
<dbReference type="RefSeq" id="WP_336588954.1">
    <property type="nucleotide sequence ID" value="NZ_JBBAXC010000028.1"/>
</dbReference>
<dbReference type="CDD" id="cd19501">
    <property type="entry name" value="RecA-like_FtsH"/>
    <property type="match status" value="1"/>
</dbReference>
<dbReference type="PROSITE" id="PS00674">
    <property type="entry name" value="AAA"/>
    <property type="match status" value="1"/>
</dbReference>
<comment type="function">
    <text evidence="13">Acts as a processive, ATP-dependent zinc metallopeptidase for both cytoplasmic and membrane proteins. Plays a role in the quality control of integral membrane proteins.</text>
</comment>
<feature type="active site" evidence="13">
    <location>
        <position position="427"/>
    </location>
</feature>
<comment type="similarity">
    <text evidence="14">Belongs to the AAA ATPase family.</text>
</comment>
<name>A0ABU8HJQ5_9BACI</name>
<evidence type="ECO:0000256" key="3">
    <source>
        <dbReference type="ARBA" id="ARBA00022670"/>
    </source>
</evidence>
<dbReference type="InterPro" id="IPR011546">
    <property type="entry name" value="Pept_M41_FtsH_extracell"/>
</dbReference>
<feature type="compositionally biased region" description="Polar residues" evidence="15">
    <location>
        <begin position="615"/>
        <end position="628"/>
    </location>
</feature>
<comment type="subcellular location">
    <subcellularLocation>
        <location evidence="13">Cell membrane</location>
        <topology evidence="13">Multi-pass membrane protein</topology>
        <orientation evidence="13">Cytoplasmic side</orientation>
    </subcellularLocation>
    <subcellularLocation>
        <location evidence="1">Membrane</location>
    </subcellularLocation>
</comment>
<dbReference type="Pfam" id="PF17862">
    <property type="entry name" value="AAA_lid_3"/>
    <property type="match status" value="1"/>
</dbReference>
<feature type="binding site" evidence="13">
    <location>
        <begin position="204"/>
        <end position="211"/>
    </location>
    <ligand>
        <name>ATP</name>
        <dbReference type="ChEBI" id="CHEBI:30616"/>
    </ligand>
</feature>
<evidence type="ECO:0000256" key="11">
    <source>
        <dbReference type="ARBA" id="ARBA00023049"/>
    </source>
</evidence>
<dbReference type="GO" id="GO:0008237">
    <property type="term" value="F:metallopeptidase activity"/>
    <property type="evidence" value="ECO:0007669"/>
    <property type="project" value="UniProtKB-KW"/>
</dbReference>
<dbReference type="InterPro" id="IPR003960">
    <property type="entry name" value="ATPase_AAA_CS"/>
</dbReference>
<feature type="region of interest" description="Disordered" evidence="15">
    <location>
        <begin position="606"/>
        <end position="644"/>
    </location>
</feature>
<comment type="subunit">
    <text evidence="13">Homohexamer.</text>
</comment>
<keyword evidence="10 13" id="KW-1133">Transmembrane helix</keyword>
<keyword evidence="12 13" id="KW-0472">Membrane</keyword>
<dbReference type="InterPro" id="IPR003593">
    <property type="entry name" value="AAA+_ATPase"/>
</dbReference>
<accession>A0ABU8HJQ5</accession>
<evidence type="ECO:0000256" key="9">
    <source>
        <dbReference type="ARBA" id="ARBA00022840"/>
    </source>
</evidence>
<feature type="transmembrane region" description="Helical" evidence="13">
    <location>
        <begin position="9"/>
        <end position="26"/>
    </location>
</feature>
<comment type="similarity">
    <text evidence="2 13">In the C-terminal section; belongs to the peptidase M41 family.</text>
</comment>
<keyword evidence="3 13" id="KW-0645">Protease</keyword>
<dbReference type="PANTHER" id="PTHR23076:SF113">
    <property type="entry name" value="ATP-DEPENDENT ZINC METALLOPROTEASE FTSH 1, CHLOROPLASTIC-RELATED"/>
    <property type="match status" value="1"/>
</dbReference>
<comment type="similarity">
    <text evidence="13">In the central section; belongs to the AAA ATPase family.</text>
</comment>
<dbReference type="Pfam" id="PF01434">
    <property type="entry name" value="Peptidase_M41"/>
    <property type="match status" value="1"/>
</dbReference>
<evidence type="ECO:0000256" key="10">
    <source>
        <dbReference type="ARBA" id="ARBA00022989"/>
    </source>
</evidence>
<keyword evidence="11 13" id="KW-0482">Metalloprotease</keyword>
<evidence type="ECO:0000256" key="2">
    <source>
        <dbReference type="ARBA" id="ARBA00010044"/>
    </source>
</evidence>
<keyword evidence="13" id="KW-1003">Cell membrane</keyword>
<dbReference type="Pfam" id="PF06480">
    <property type="entry name" value="FtsH_ext"/>
    <property type="match status" value="1"/>
</dbReference>
<dbReference type="InterPro" id="IPR027417">
    <property type="entry name" value="P-loop_NTPase"/>
</dbReference>
<evidence type="ECO:0000256" key="6">
    <source>
        <dbReference type="ARBA" id="ARBA00022741"/>
    </source>
</evidence>
<feature type="binding site" evidence="13">
    <location>
        <position position="430"/>
    </location>
    <ligand>
        <name>Zn(2+)</name>
        <dbReference type="ChEBI" id="CHEBI:29105"/>
        <note>catalytic</note>
    </ligand>
</feature>
<keyword evidence="8 13" id="KW-0862">Zinc</keyword>
<evidence type="ECO:0000256" key="4">
    <source>
        <dbReference type="ARBA" id="ARBA00022692"/>
    </source>
</evidence>
<feature type="binding site" evidence="13">
    <location>
        <position position="502"/>
    </location>
    <ligand>
        <name>Zn(2+)</name>
        <dbReference type="ChEBI" id="CHEBI:29105"/>
        <note>catalytic</note>
    </ligand>
</feature>
<evidence type="ECO:0000256" key="5">
    <source>
        <dbReference type="ARBA" id="ARBA00022723"/>
    </source>
</evidence>
<evidence type="ECO:0000259" key="16">
    <source>
        <dbReference type="SMART" id="SM00382"/>
    </source>
</evidence>
<protein>
    <recommendedName>
        <fullName evidence="13">ATP-dependent zinc metalloprotease FtsH</fullName>
        <ecNumber evidence="13">3.4.24.-</ecNumber>
    </recommendedName>
</protein>
<dbReference type="Proteomes" id="UP001312865">
    <property type="component" value="Unassembled WGS sequence"/>
</dbReference>
<dbReference type="SUPFAM" id="SSF52540">
    <property type="entry name" value="P-loop containing nucleoside triphosphate hydrolases"/>
    <property type="match status" value="1"/>
</dbReference>
<dbReference type="PANTHER" id="PTHR23076">
    <property type="entry name" value="METALLOPROTEASE M41 FTSH"/>
    <property type="match status" value="1"/>
</dbReference>
<comment type="cofactor">
    <cofactor evidence="13">
        <name>Zn(2+)</name>
        <dbReference type="ChEBI" id="CHEBI:29105"/>
    </cofactor>
    <text evidence="13">Binds 1 zinc ion per subunit.</text>
</comment>
<keyword evidence="6 13" id="KW-0547">Nucleotide-binding</keyword>
<comment type="caution">
    <text evidence="17">The sequence shown here is derived from an EMBL/GenBank/DDBJ whole genome shotgun (WGS) entry which is preliminary data.</text>
</comment>
<evidence type="ECO:0000313" key="18">
    <source>
        <dbReference type="Proteomes" id="UP001312865"/>
    </source>
</evidence>
<keyword evidence="7 13" id="KW-0378">Hydrolase</keyword>
<gene>
    <name evidence="13 17" type="primary">ftsH</name>
    <name evidence="17" type="ORF">WAK64_21020</name>
</gene>
<evidence type="ECO:0000256" key="12">
    <source>
        <dbReference type="ARBA" id="ARBA00023136"/>
    </source>
</evidence>
<feature type="domain" description="AAA+ ATPase" evidence="16">
    <location>
        <begin position="196"/>
        <end position="335"/>
    </location>
</feature>
<dbReference type="EC" id="3.4.24.-" evidence="13"/>
<dbReference type="SMART" id="SM00382">
    <property type="entry name" value="AAA"/>
    <property type="match status" value="1"/>
</dbReference>
<feature type="binding site" evidence="13">
    <location>
        <position position="426"/>
    </location>
    <ligand>
        <name>Zn(2+)</name>
        <dbReference type="ChEBI" id="CHEBI:29105"/>
        <note>catalytic</note>
    </ligand>
</feature>
<keyword evidence="18" id="KW-1185">Reference proteome</keyword>
<keyword evidence="9 13" id="KW-0067">ATP-binding</keyword>
<dbReference type="InterPro" id="IPR041569">
    <property type="entry name" value="AAA_lid_3"/>
</dbReference>
<reference evidence="17 18" key="1">
    <citation type="journal article" date="2018" name="J. Microbiol.">
        <title>Bacillus spongiae sp. nov., isolated from sponge of Jeju Island.</title>
        <authorList>
            <person name="Lee G.E."/>
            <person name="Im W.T."/>
            <person name="Park J.S."/>
        </authorList>
    </citation>
    <scope>NUCLEOTIDE SEQUENCE [LARGE SCALE GENOMIC DNA]</scope>
    <source>
        <strain evidence="17 18">135PIL107-10</strain>
    </source>
</reference>
<organism evidence="17 18">
    <name type="scientific">Bacillus spongiae</name>
    <dbReference type="NCBI Taxonomy" id="2683610"/>
    <lineage>
        <taxon>Bacteria</taxon>
        <taxon>Bacillati</taxon>
        <taxon>Bacillota</taxon>
        <taxon>Bacilli</taxon>
        <taxon>Bacillales</taxon>
        <taxon>Bacillaceae</taxon>
        <taxon>Bacillus</taxon>
    </lineage>
</organism>
<feature type="compositionally biased region" description="Basic and acidic residues" evidence="15">
    <location>
        <begin position="631"/>
        <end position="644"/>
    </location>
</feature>
<evidence type="ECO:0000256" key="8">
    <source>
        <dbReference type="ARBA" id="ARBA00022833"/>
    </source>
</evidence>
<dbReference type="InterPro" id="IPR005936">
    <property type="entry name" value="FtsH"/>
</dbReference>
<evidence type="ECO:0000256" key="13">
    <source>
        <dbReference type="HAMAP-Rule" id="MF_01458"/>
    </source>
</evidence>